<dbReference type="GO" id="GO:0051537">
    <property type="term" value="F:2 iron, 2 sulfur cluster binding"/>
    <property type="evidence" value="ECO:0007669"/>
    <property type="project" value="TreeGrafter"/>
</dbReference>
<sequence>MKIINKPLSLKINGKMVGPVDLPEGISMLDFLHEYLNLTGTRMGCNQGICHACVIIVDHPDGTSEEMRTCITGAHFFNGKSVRTIEGIAKEERGKEIPSPIQQAFMDHFSFQCGYCTPGFVNATTVFMEKLAKEPIAEAQLEQAILEALNPHICRCTGYVRYYEAVRDLVINTSGLIKSE</sequence>
<dbReference type="AlphaFoldDB" id="A0A2U2AQ79"/>
<dbReference type="InterPro" id="IPR036010">
    <property type="entry name" value="2Fe-2S_ferredoxin-like_sf"/>
</dbReference>
<dbReference type="Gene3D" id="1.10.150.120">
    <property type="entry name" value="[2Fe-2S]-binding domain"/>
    <property type="match status" value="1"/>
</dbReference>
<dbReference type="InterPro" id="IPR002888">
    <property type="entry name" value="2Fe-2S-bd"/>
</dbReference>
<dbReference type="Pfam" id="PF00111">
    <property type="entry name" value="Fer2"/>
    <property type="match status" value="1"/>
</dbReference>
<dbReference type="EMBL" id="QEWR01000001">
    <property type="protein sequence ID" value="PWD85597.1"/>
    <property type="molecule type" value="Genomic_DNA"/>
</dbReference>
<dbReference type="PANTHER" id="PTHR45331:SF2">
    <property type="entry name" value="OXIDOREDUCTASE WITH IRON-SULFUR SUBUNIT"/>
    <property type="match status" value="1"/>
</dbReference>
<organism evidence="2 3">
    <name type="scientific">Ignatzschineria indica</name>
    <dbReference type="NCBI Taxonomy" id="472583"/>
    <lineage>
        <taxon>Bacteria</taxon>
        <taxon>Pseudomonadati</taxon>
        <taxon>Pseudomonadota</taxon>
        <taxon>Gammaproteobacteria</taxon>
        <taxon>Cardiobacteriales</taxon>
        <taxon>Ignatzschineriaceae</taxon>
        <taxon>Ignatzschineria</taxon>
    </lineage>
</organism>
<protein>
    <submittedName>
        <fullName evidence="2">(2Fe-2S)-binding protein</fullName>
    </submittedName>
</protein>
<dbReference type="InterPro" id="IPR052914">
    <property type="entry name" value="Aldehyde_Oxdr_Iron-Sulfur"/>
</dbReference>
<feature type="domain" description="2Fe-2S ferredoxin-type" evidence="1">
    <location>
        <begin position="6"/>
        <end position="88"/>
    </location>
</feature>
<dbReference type="Proteomes" id="UP000244948">
    <property type="component" value="Unassembled WGS sequence"/>
</dbReference>
<dbReference type="GO" id="GO:0046872">
    <property type="term" value="F:metal ion binding"/>
    <property type="evidence" value="ECO:0007669"/>
    <property type="project" value="InterPro"/>
</dbReference>
<evidence type="ECO:0000313" key="3">
    <source>
        <dbReference type="Proteomes" id="UP000244948"/>
    </source>
</evidence>
<dbReference type="Pfam" id="PF01799">
    <property type="entry name" value="Fer2_2"/>
    <property type="match status" value="1"/>
</dbReference>
<dbReference type="Gene3D" id="3.10.20.30">
    <property type="match status" value="1"/>
</dbReference>
<dbReference type="InterPro" id="IPR001041">
    <property type="entry name" value="2Fe-2S_ferredoxin-type"/>
</dbReference>
<dbReference type="InterPro" id="IPR036884">
    <property type="entry name" value="2Fe-2S-bd_dom_sf"/>
</dbReference>
<name>A0A2U2AQ79_9GAMM</name>
<dbReference type="SUPFAM" id="SSF47741">
    <property type="entry name" value="CO dehydrogenase ISP C-domain like"/>
    <property type="match status" value="1"/>
</dbReference>
<accession>A0A2U2AQ79</accession>
<evidence type="ECO:0000259" key="1">
    <source>
        <dbReference type="PROSITE" id="PS51085"/>
    </source>
</evidence>
<dbReference type="GO" id="GO:0016903">
    <property type="term" value="F:oxidoreductase activity, acting on the aldehyde or oxo group of donors"/>
    <property type="evidence" value="ECO:0007669"/>
    <property type="project" value="TreeGrafter"/>
</dbReference>
<dbReference type="InterPro" id="IPR012675">
    <property type="entry name" value="Beta-grasp_dom_sf"/>
</dbReference>
<gene>
    <name evidence="2" type="ORF">DC082_00255</name>
</gene>
<dbReference type="SUPFAM" id="SSF54292">
    <property type="entry name" value="2Fe-2S ferredoxin-like"/>
    <property type="match status" value="1"/>
</dbReference>
<reference evidence="2 3" key="1">
    <citation type="journal article" date="2018" name="Genome Announc.">
        <title>Ignatzschineria cameli sp. nov., isolated from necrotic foot tissue of dromedaries (Camelus dromedarius) and associated maggots (Wohlfahrtia species) in Dubai.</title>
        <authorList>
            <person name="Tsang C.C."/>
            <person name="Tang J.Y."/>
            <person name="Fong J.Y."/>
            <person name="Kinne J."/>
            <person name="Lee H.H."/>
            <person name="Joseph M."/>
            <person name="Jose S."/>
            <person name="Schuster R.K."/>
            <person name="Tang Y."/>
            <person name="Sivakumar S."/>
            <person name="Chen J.H."/>
            <person name="Teng J.L."/>
            <person name="Lau S.K."/>
            <person name="Wernery U."/>
            <person name="Woo P.C."/>
        </authorList>
    </citation>
    <scope>NUCLEOTIDE SEQUENCE [LARGE SCALE GENOMIC DNA]</scope>
    <source>
        <strain evidence="2 3">KCTC 22643</strain>
    </source>
</reference>
<comment type="caution">
    <text evidence="2">The sequence shown here is derived from an EMBL/GenBank/DDBJ whole genome shotgun (WGS) entry which is preliminary data.</text>
</comment>
<proteinExistence type="predicted"/>
<dbReference type="RefSeq" id="WP_109235250.1">
    <property type="nucleotide sequence ID" value="NZ_BMXZ01000007.1"/>
</dbReference>
<dbReference type="PROSITE" id="PS51085">
    <property type="entry name" value="2FE2S_FER_2"/>
    <property type="match status" value="1"/>
</dbReference>
<keyword evidence="3" id="KW-1185">Reference proteome</keyword>
<evidence type="ECO:0000313" key="2">
    <source>
        <dbReference type="EMBL" id="PWD85597.1"/>
    </source>
</evidence>
<dbReference type="PANTHER" id="PTHR45331">
    <property type="entry name" value="OXIDOREDUCTASE, IRON-SULPHUR BINDING SUBUNIT-RELATED-RELATED"/>
    <property type="match status" value="1"/>
</dbReference>